<dbReference type="PANTHER" id="PTHR34072:SF52">
    <property type="entry name" value="RIBONUCLEASE H"/>
    <property type="match status" value="1"/>
</dbReference>
<evidence type="ECO:0000256" key="5">
    <source>
        <dbReference type="ARBA" id="ARBA00022801"/>
    </source>
</evidence>
<keyword evidence="4" id="KW-0255">Endonuclease</keyword>
<keyword evidence="3" id="KW-0540">Nuclease</keyword>
<feature type="compositionally biased region" description="Basic and acidic residues" evidence="7">
    <location>
        <begin position="153"/>
        <end position="176"/>
    </location>
</feature>
<reference evidence="9" key="1">
    <citation type="journal article" date="2019" name="Sci. Rep.">
        <title>Draft genome of Tanacetum cinerariifolium, the natural source of mosquito coil.</title>
        <authorList>
            <person name="Yamashiro T."/>
            <person name="Shiraishi A."/>
            <person name="Satake H."/>
            <person name="Nakayama K."/>
        </authorList>
    </citation>
    <scope>NUCLEOTIDE SEQUENCE</scope>
</reference>
<dbReference type="AlphaFoldDB" id="A0A6L2M2D4"/>
<keyword evidence="6 9" id="KW-0695">RNA-directed DNA polymerase</keyword>
<dbReference type="PANTHER" id="PTHR34072">
    <property type="entry name" value="ENZYMATIC POLYPROTEIN-RELATED"/>
    <property type="match status" value="1"/>
</dbReference>
<evidence type="ECO:0000256" key="1">
    <source>
        <dbReference type="ARBA" id="ARBA00022679"/>
    </source>
</evidence>
<dbReference type="GO" id="GO:0003964">
    <property type="term" value="F:RNA-directed DNA polymerase activity"/>
    <property type="evidence" value="ECO:0007669"/>
    <property type="project" value="UniProtKB-KW"/>
</dbReference>
<organism evidence="9">
    <name type="scientific">Tanacetum cinerariifolium</name>
    <name type="common">Dalmatian daisy</name>
    <name type="synonym">Chrysanthemum cinerariifolium</name>
    <dbReference type="NCBI Taxonomy" id="118510"/>
    <lineage>
        <taxon>Eukaryota</taxon>
        <taxon>Viridiplantae</taxon>
        <taxon>Streptophyta</taxon>
        <taxon>Embryophyta</taxon>
        <taxon>Tracheophyta</taxon>
        <taxon>Spermatophyta</taxon>
        <taxon>Magnoliopsida</taxon>
        <taxon>eudicotyledons</taxon>
        <taxon>Gunneridae</taxon>
        <taxon>Pentapetalae</taxon>
        <taxon>asterids</taxon>
        <taxon>campanulids</taxon>
        <taxon>Asterales</taxon>
        <taxon>Asteraceae</taxon>
        <taxon>Asteroideae</taxon>
        <taxon>Anthemideae</taxon>
        <taxon>Anthemidinae</taxon>
        <taxon>Tanacetum</taxon>
    </lineage>
</organism>
<evidence type="ECO:0000313" key="9">
    <source>
        <dbReference type="EMBL" id="GEU68163.1"/>
    </source>
</evidence>
<proteinExistence type="predicted"/>
<feature type="region of interest" description="Disordered" evidence="7">
    <location>
        <begin position="1"/>
        <end position="32"/>
    </location>
</feature>
<feature type="domain" description="Reverse transcriptase RNase H-like" evidence="8">
    <location>
        <begin position="525"/>
        <end position="600"/>
    </location>
</feature>
<protein>
    <submittedName>
        <fullName evidence="9">Putative reverse transcriptase domain-containing protein</fullName>
    </submittedName>
</protein>
<dbReference type="GO" id="GO:0004519">
    <property type="term" value="F:endonuclease activity"/>
    <property type="evidence" value="ECO:0007669"/>
    <property type="project" value="UniProtKB-KW"/>
</dbReference>
<dbReference type="InterPro" id="IPR043502">
    <property type="entry name" value="DNA/RNA_pol_sf"/>
</dbReference>
<sequence>MMTRSAGRATAVPRGGMMGGKTIRGGSQGTEVNDGVDGVPDFSAIIAQQLQNLHLTILAQGNARNVIKNNDRRGCTYKEFLACNPKEYDGKGGAIVYTRWIEKMGSVHDMSGCRDNQKIRGMVAAMEPTTIQKAVQISGTLTDEAIRNGSIKKNPEKRENKGEPSKDNNRRDDNKRTRTGNALTITINHANVMNPAADHEAYFECGGTDHYKSACPRLNRAQGPGVNHPNQALTIDEGRGRINKGNQTRRRASVFGAEEAHHDLNIVMGIEPSDLGFSYEIEIASRKLVEIDKVIKGCKLEIDGHVFDINLISFRSGSFDVIIGEMVVVRDFPEVFPDDLSGFPLIREIKFQIELVPGVIPVVKWRICQVNSKNSRTRVSFDQAHCLGEHWIQAGFRDELDNVVEEEDRGWIFFLGGNNSLGTKKCQGSNSGDGGNTGDRVKITGGVIKFGGGIGDVVARRTSMARKRKVVIVKNQEPLPEDILGVTTLRQTGSHYPKIYWESLPEDILGVITRRHTGSHYPKTGKVIAYASRQLKIYKKNYTIDDLELGAVVFALKIWRDYFYRTKCVIYTDHKSLQHIFNQKELKMRQRRRIELFSDYNYEIRYHPGKANVVADALSRKERIKPKRIGSINMTLQSSIKRKILAT</sequence>
<keyword evidence="2" id="KW-0548">Nucleotidyltransferase</keyword>
<dbReference type="Pfam" id="PF17917">
    <property type="entry name" value="RT_RNaseH"/>
    <property type="match status" value="1"/>
</dbReference>
<gene>
    <name evidence="9" type="ORF">Tci_040141</name>
</gene>
<dbReference type="EMBL" id="BKCJ010005696">
    <property type="protein sequence ID" value="GEU68163.1"/>
    <property type="molecule type" value="Genomic_DNA"/>
</dbReference>
<evidence type="ECO:0000256" key="2">
    <source>
        <dbReference type="ARBA" id="ARBA00022695"/>
    </source>
</evidence>
<evidence type="ECO:0000259" key="8">
    <source>
        <dbReference type="Pfam" id="PF17917"/>
    </source>
</evidence>
<name>A0A6L2M2D4_TANCI</name>
<dbReference type="InterPro" id="IPR041373">
    <property type="entry name" value="RT_RNaseH"/>
</dbReference>
<comment type="caution">
    <text evidence="9">The sequence shown here is derived from an EMBL/GenBank/DDBJ whole genome shotgun (WGS) entry which is preliminary data.</text>
</comment>
<evidence type="ECO:0000256" key="6">
    <source>
        <dbReference type="ARBA" id="ARBA00022918"/>
    </source>
</evidence>
<dbReference type="SUPFAM" id="SSF56672">
    <property type="entry name" value="DNA/RNA polymerases"/>
    <property type="match status" value="1"/>
</dbReference>
<dbReference type="GO" id="GO:0016787">
    <property type="term" value="F:hydrolase activity"/>
    <property type="evidence" value="ECO:0007669"/>
    <property type="project" value="UniProtKB-KW"/>
</dbReference>
<evidence type="ECO:0000256" key="4">
    <source>
        <dbReference type="ARBA" id="ARBA00022759"/>
    </source>
</evidence>
<evidence type="ECO:0000256" key="7">
    <source>
        <dbReference type="SAM" id="MobiDB-lite"/>
    </source>
</evidence>
<feature type="region of interest" description="Disordered" evidence="7">
    <location>
        <begin position="145"/>
        <end position="182"/>
    </location>
</feature>
<evidence type="ECO:0000256" key="3">
    <source>
        <dbReference type="ARBA" id="ARBA00022722"/>
    </source>
</evidence>
<feature type="compositionally biased region" description="Gly residues" evidence="7">
    <location>
        <begin position="16"/>
        <end position="28"/>
    </location>
</feature>
<accession>A0A6L2M2D4</accession>
<dbReference type="CDD" id="cd09274">
    <property type="entry name" value="RNase_HI_RT_Ty3"/>
    <property type="match status" value="1"/>
</dbReference>
<keyword evidence="1" id="KW-0808">Transferase</keyword>
<keyword evidence="5" id="KW-0378">Hydrolase</keyword>